<keyword evidence="3" id="KW-1185">Reference proteome</keyword>
<dbReference type="AlphaFoldDB" id="A0A409VIC3"/>
<feature type="region of interest" description="Disordered" evidence="1">
    <location>
        <begin position="537"/>
        <end position="576"/>
    </location>
</feature>
<dbReference type="EMBL" id="NHYE01005640">
    <property type="protein sequence ID" value="PPQ66029.1"/>
    <property type="molecule type" value="Genomic_DNA"/>
</dbReference>
<protein>
    <recommendedName>
        <fullName evidence="4">F-box domain-containing protein</fullName>
    </recommendedName>
</protein>
<organism evidence="2 3">
    <name type="scientific">Gymnopilus dilepis</name>
    <dbReference type="NCBI Taxonomy" id="231916"/>
    <lineage>
        <taxon>Eukaryota</taxon>
        <taxon>Fungi</taxon>
        <taxon>Dikarya</taxon>
        <taxon>Basidiomycota</taxon>
        <taxon>Agaricomycotina</taxon>
        <taxon>Agaricomycetes</taxon>
        <taxon>Agaricomycetidae</taxon>
        <taxon>Agaricales</taxon>
        <taxon>Agaricineae</taxon>
        <taxon>Hymenogastraceae</taxon>
        <taxon>Gymnopilus</taxon>
    </lineage>
</organism>
<proteinExistence type="predicted"/>
<name>A0A409VIC3_9AGAR</name>
<dbReference type="OrthoDB" id="3103033at2759"/>
<evidence type="ECO:0000313" key="3">
    <source>
        <dbReference type="Proteomes" id="UP000284706"/>
    </source>
</evidence>
<evidence type="ECO:0008006" key="4">
    <source>
        <dbReference type="Google" id="ProtNLM"/>
    </source>
</evidence>
<feature type="compositionally biased region" description="Acidic residues" evidence="1">
    <location>
        <begin position="553"/>
        <end position="576"/>
    </location>
</feature>
<dbReference type="Proteomes" id="UP000284706">
    <property type="component" value="Unassembled WGS sequence"/>
</dbReference>
<sequence>MDISALHDHLLQQIFKENADISSPVEVNRVGTVTHDDFVLDDIKSKDNATTASLGRRTRMHALTTTVRSLSVCRHWYWMLTVPSRWTSSLWGGLLDLDVLSETKPEVIQQILARAGNVAPLSVKGTDLPFHGRMAKFAFDIVRDHWDRLEWVDISIHKDSRVSPAEVQFWKRIATPAKRLRRFFFTFSDPTIAGPVMLKDAPNLKEFHSTPSSPLLLNSSWVSQLTHLSIDSMGYPSLLMFDFPSFLNALHGMRNLENLGITNTGLAVGNYKDHRMLKLTNLRSLTLKDEFNTCFAFLRHLSPSPQCRLDIHTQSPRGIPDDVYWAFDSWMERYLPKRKYNDRILIDLQPSYGEFVDAYPDCLPAPTIRLRVDYVPGSDKVNAESLFGFLPRGRFSRVKNVWFRMNLPIESEDFLDSYDVFFDFYGGLDSAEVLKTTLQGFQVFTMIALSDPDDVPMPRLKRVRIIYDKDNAGVDYIDPAETTLIGGFIQLFRMKRRLRQPIRHLDVRGFMGDFSDLDVCKGLRVTWKDKRHRRNGAGEYICGSGDPENNPLDVEDYDKENSDDEDQDESEMLIDE</sequence>
<evidence type="ECO:0000313" key="2">
    <source>
        <dbReference type="EMBL" id="PPQ66029.1"/>
    </source>
</evidence>
<reference evidence="2 3" key="1">
    <citation type="journal article" date="2018" name="Evol. Lett.">
        <title>Horizontal gene cluster transfer increased hallucinogenic mushroom diversity.</title>
        <authorList>
            <person name="Reynolds H.T."/>
            <person name="Vijayakumar V."/>
            <person name="Gluck-Thaler E."/>
            <person name="Korotkin H.B."/>
            <person name="Matheny P.B."/>
            <person name="Slot J.C."/>
        </authorList>
    </citation>
    <scope>NUCLEOTIDE SEQUENCE [LARGE SCALE GENOMIC DNA]</scope>
    <source>
        <strain evidence="2 3">SRW20</strain>
    </source>
</reference>
<accession>A0A409VIC3</accession>
<gene>
    <name evidence="2" type="ORF">CVT26_010785</name>
</gene>
<dbReference type="InParanoid" id="A0A409VIC3"/>
<evidence type="ECO:0000256" key="1">
    <source>
        <dbReference type="SAM" id="MobiDB-lite"/>
    </source>
</evidence>
<comment type="caution">
    <text evidence="2">The sequence shown here is derived from an EMBL/GenBank/DDBJ whole genome shotgun (WGS) entry which is preliminary data.</text>
</comment>